<evidence type="ECO:0000313" key="3">
    <source>
        <dbReference type="Proteomes" id="UP001500506"/>
    </source>
</evidence>
<dbReference type="InterPro" id="IPR043129">
    <property type="entry name" value="ATPase_NBD"/>
</dbReference>
<reference evidence="2 3" key="1">
    <citation type="journal article" date="2019" name="Int. J. Syst. Evol. Microbiol.">
        <title>The Global Catalogue of Microorganisms (GCM) 10K type strain sequencing project: providing services to taxonomists for standard genome sequencing and annotation.</title>
        <authorList>
            <consortium name="The Broad Institute Genomics Platform"/>
            <consortium name="The Broad Institute Genome Sequencing Center for Infectious Disease"/>
            <person name="Wu L."/>
            <person name="Ma J."/>
        </authorList>
    </citation>
    <scope>NUCLEOTIDE SEQUENCE [LARGE SCALE GENOMIC DNA]</scope>
    <source>
        <strain evidence="2 3">JCM 14319</strain>
    </source>
</reference>
<sequence length="318" mass="31707">MSRAYAEGMPLPLALAVDFGGTKVEAALVDARGALVAGSRHRRPTGAGASSPELDAAVRDVVSAALFARPADTPLLGVGVGAAGPIDLEHGTVSPLNVPAWRGHPLVERTSEMVHDAPVTLRIDGLCIALAEYWVGAGVGAANMLGMVVSTGVGGGLVLGGRAVPSPTGNAGHIGHVEVGGFDDLCACGGSGCLEAVASGPRTVAWARTRGFTGETGEDLALAHAAGDPVALAAVERAGTAIGHAVATSASLLDLDVVAIGGGFSRVSPALFDHARAAVAERTSFPFVTRVEIVPSGLSDEGPLIGAGALVHRPELLA</sequence>
<dbReference type="PANTHER" id="PTHR18964">
    <property type="entry name" value="ROK (REPRESSOR, ORF, KINASE) FAMILY"/>
    <property type="match status" value="1"/>
</dbReference>
<dbReference type="SUPFAM" id="SSF53067">
    <property type="entry name" value="Actin-like ATPase domain"/>
    <property type="match status" value="1"/>
</dbReference>
<evidence type="ECO:0000313" key="2">
    <source>
        <dbReference type="EMBL" id="GAA1748033.1"/>
    </source>
</evidence>
<proteinExistence type="inferred from homology"/>
<evidence type="ECO:0000256" key="1">
    <source>
        <dbReference type="ARBA" id="ARBA00006479"/>
    </source>
</evidence>
<dbReference type="Proteomes" id="UP001500506">
    <property type="component" value="Unassembled WGS sequence"/>
</dbReference>
<dbReference type="InterPro" id="IPR000600">
    <property type="entry name" value="ROK"/>
</dbReference>
<keyword evidence="3" id="KW-1185">Reference proteome</keyword>
<dbReference type="EMBL" id="BAAANH010000001">
    <property type="protein sequence ID" value="GAA1748033.1"/>
    <property type="molecule type" value="Genomic_DNA"/>
</dbReference>
<dbReference type="Pfam" id="PF00480">
    <property type="entry name" value="ROK"/>
    <property type="match status" value="1"/>
</dbReference>
<accession>A0ABN2K4S3</accession>
<dbReference type="PANTHER" id="PTHR18964:SF169">
    <property type="entry name" value="N-ACETYLMANNOSAMINE KINASE"/>
    <property type="match status" value="1"/>
</dbReference>
<name>A0ABN2K4S3_9MICO</name>
<comment type="similarity">
    <text evidence="1">Belongs to the ROK (NagC/XylR) family.</text>
</comment>
<organism evidence="2 3">
    <name type="scientific">Agromyces humatus</name>
    <dbReference type="NCBI Taxonomy" id="279573"/>
    <lineage>
        <taxon>Bacteria</taxon>
        <taxon>Bacillati</taxon>
        <taxon>Actinomycetota</taxon>
        <taxon>Actinomycetes</taxon>
        <taxon>Micrococcales</taxon>
        <taxon>Microbacteriaceae</taxon>
        <taxon>Agromyces</taxon>
    </lineage>
</organism>
<comment type="caution">
    <text evidence="2">The sequence shown here is derived from an EMBL/GenBank/DDBJ whole genome shotgun (WGS) entry which is preliminary data.</text>
</comment>
<gene>
    <name evidence="2" type="ORF">GCM10009747_01460</name>
</gene>
<protein>
    <submittedName>
        <fullName evidence="2">ROK family protein</fullName>
    </submittedName>
</protein>
<dbReference type="Gene3D" id="3.30.420.40">
    <property type="match status" value="2"/>
</dbReference>